<dbReference type="InterPro" id="IPR032535">
    <property type="entry name" value="Oberon_CC"/>
</dbReference>
<dbReference type="PANTHER" id="PTHR21736:SF45">
    <property type="entry name" value="OBERON-LIKE PROTEIN"/>
    <property type="match status" value="1"/>
</dbReference>
<feature type="domain" description="Zinc finger PHD-type" evidence="10">
    <location>
        <begin position="307"/>
        <end position="367"/>
    </location>
</feature>
<dbReference type="PIRSF" id="PIRSF025218">
    <property type="entry name" value="DUF1423_pln"/>
    <property type="match status" value="1"/>
</dbReference>
<dbReference type="EMBL" id="CAJGYO010000010">
    <property type="protein sequence ID" value="CAD6255983.1"/>
    <property type="molecule type" value="Genomic_DNA"/>
</dbReference>
<feature type="region of interest" description="Disordered" evidence="9">
    <location>
        <begin position="660"/>
        <end position="692"/>
    </location>
</feature>
<comment type="caution">
    <text evidence="11">The sequence shown here is derived from an EMBL/GenBank/DDBJ whole genome shotgun (WGS) entry which is preliminary data.</text>
</comment>
<comment type="subcellular location">
    <subcellularLocation>
        <location evidence="1 7">Nucleus</location>
    </subcellularLocation>
</comment>
<dbReference type="GO" id="GO:0010078">
    <property type="term" value="P:maintenance of root meristem identity"/>
    <property type="evidence" value="ECO:0007669"/>
    <property type="project" value="TreeGrafter"/>
</dbReference>
<name>A0A811Q5Y1_9POAL</name>
<evidence type="ECO:0000256" key="7">
    <source>
        <dbReference type="PIRNR" id="PIRNR025218"/>
    </source>
</evidence>
<dbReference type="PRINTS" id="PR01544">
    <property type="entry name" value="ARATH130DUF"/>
</dbReference>
<dbReference type="InterPro" id="IPR001965">
    <property type="entry name" value="Znf_PHD"/>
</dbReference>
<evidence type="ECO:0000256" key="2">
    <source>
        <dbReference type="ARBA" id="ARBA00022723"/>
    </source>
</evidence>
<evidence type="ECO:0000256" key="5">
    <source>
        <dbReference type="ARBA" id="ARBA00023054"/>
    </source>
</evidence>
<feature type="region of interest" description="Disordered" evidence="9">
    <location>
        <begin position="33"/>
        <end position="132"/>
    </location>
</feature>
<dbReference type="AlphaFoldDB" id="A0A811Q5Y1"/>
<dbReference type="PANTHER" id="PTHR21736">
    <property type="entry name" value="VERNALIZATION-INSENSITIVE PROTEIN 3"/>
    <property type="match status" value="1"/>
</dbReference>
<evidence type="ECO:0000256" key="1">
    <source>
        <dbReference type="ARBA" id="ARBA00004123"/>
    </source>
</evidence>
<organism evidence="11 12">
    <name type="scientific">Miscanthus lutarioriparius</name>
    <dbReference type="NCBI Taxonomy" id="422564"/>
    <lineage>
        <taxon>Eukaryota</taxon>
        <taxon>Viridiplantae</taxon>
        <taxon>Streptophyta</taxon>
        <taxon>Embryophyta</taxon>
        <taxon>Tracheophyta</taxon>
        <taxon>Spermatophyta</taxon>
        <taxon>Magnoliopsida</taxon>
        <taxon>Liliopsida</taxon>
        <taxon>Poales</taxon>
        <taxon>Poaceae</taxon>
        <taxon>PACMAD clade</taxon>
        <taxon>Panicoideae</taxon>
        <taxon>Andropogonodae</taxon>
        <taxon>Andropogoneae</taxon>
        <taxon>Saccharinae</taxon>
        <taxon>Miscanthus</taxon>
    </lineage>
</organism>
<dbReference type="GO" id="GO:0005634">
    <property type="term" value="C:nucleus"/>
    <property type="evidence" value="ECO:0007669"/>
    <property type="project" value="UniProtKB-SubCell"/>
</dbReference>
<keyword evidence="12" id="KW-1185">Reference proteome</keyword>
<evidence type="ECO:0000256" key="9">
    <source>
        <dbReference type="SAM" id="MobiDB-lite"/>
    </source>
</evidence>
<comment type="function">
    <text evidence="7">Probable transcription factor.</text>
</comment>
<protein>
    <recommendedName>
        <fullName evidence="7">OBERON-like protein</fullName>
    </recommendedName>
</protein>
<feature type="coiled-coil region" evidence="8">
    <location>
        <begin position="549"/>
        <end position="613"/>
    </location>
</feature>
<keyword evidence="6 7" id="KW-0539">Nucleus</keyword>
<dbReference type="InterPro" id="IPR032881">
    <property type="entry name" value="Oberon-like_PHD"/>
</dbReference>
<dbReference type="GO" id="GO:0010071">
    <property type="term" value="P:root meristem specification"/>
    <property type="evidence" value="ECO:0007669"/>
    <property type="project" value="TreeGrafter"/>
</dbReference>
<dbReference type="Proteomes" id="UP000604825">
    <property type="component" value="Unassembled WGS sequence"/>
</dbReference>
<proteinExistence type="predicted"/>
<dbReference type="OrthoDB" id="1892623at2759"/>
<dbReference type="GO" id="GO:0008270">
    <property type="term" value="F:zinc ion binding"/>
    <property type="evidence" value="ECO:0007669"/>
    <property type="project" value="UniProtKB-KW"/>
</dbReference>
<dbReference type="Pfam" id="PF16312">
    <property type="entry name" value="Oberon_cc"/>
    <property type="match status" value="1"/>
</dbReference>
<keyword evidence="4 7" id="KW-0862">Zinc</keyword>
<evidence type="ECO:0000256" key="8">
    <source>
        <dbReference type="SAM" id="Coils"/>
    </source>
</evidence>
<evidence type="ECO:0000259" key="10">
    <source>
        <dbReference type="SMART" id="SM00249"/>
    </source>
</evidence>
<reference evidence="11" key="1">
    <citation type="submission" date="2020-10" db="EMBL/GenBank/DDBJ databases">
        <authorList>
            <person name="Han B."/>
            <person name="Lu T."/>
            <person name="Zhao Q."/>
            <person name="Huang X."/>
            <person name="Zhao Y."/>
        </authorList>
    </citation>
    <scope>NUCLEOTIDE SEQUENCE</scope>
</reference>
<dbReference type="SMART" id="SM00249">
    <property type="entry name" value="PHD"/>
    <property type="match status" value="1"/>
</dbReference>
<gene>
    <name evidence="11" type="ORF">NCGR_LOCUS39510</name>
</gene>
<sequence>MGRGPADGIWGFDGAVLLDWVGFVCQGFDSQMGTSSGADFHHQQQQQQQQPTPQGLPPPRPNGRAPTLQTSLSLGGAASSEQVGSPPDTQEPLSNSDGGHDSATESASSRETWPGEPGKSGGGSGGGPPMAAAPITALRVADSKEKEVVGNGVAELQAIWSRIPSAGWMTLREVARERVDLVAEKMKGMSDELLDETKTELRSILEGNGGPHQIQEFMYLQKLVQGRVDLTLPILLMAHHVQLEILVAIKTGIQAFLHPSVDIPQSRLAEIFLYKRCRNIACQSAVPAEECKCNICSNRNGFCNLCMCVICNKFDFEVNTCRWVGCDICSHWTHTDCAIRDGQIGTGQMIKNGIGHAEMLFRCQACQRTSELFGWVRDVFQQCAPGWDRDALLRELDYVCKIFRLSEDSKGRKLFRKCAELVERLRSSSAESMSPRILLQALQGINRMMQTCYLSNTQYAVWTSCYLLHVSLHDKFQLVVHFFSLDLISDTFNTLLYFPELDIDSSKSFENEEPGRLITPQEACNRIAEVVQEAVRKMEIVAEEKLRMYKRARLAVEACDRELEEKAREAQELKVERLRKLQQAEELESIIRLKQAESEMFQLKATEAQEEAERLRSVALAKKKSEEAGQDLASMYLKRRLEEAEAEKQFIFEKIKLQENNQRAAPHPHAASSRGGVGVGMGGGSSGGDPSQVMMLSKIQDLLKNVRSMPSAKPDGPRSM</sequence>
<dbReference type="GO" id="GO:0010468">
    <property type="term" value="P:regulation of gene expression"/>
    <property type="evidence" value="ECO:0007669"/>
    <property type="project" value="TreeGrafter"/>
</dbReference>
<keyword evidence="5 8" id="KW-0175">Coiled coil</keyword>
<dbReference type="InterPro" id="IPR004082">
    <property type="entry name" value="OBERON"/>
</dbReference>
<dbReference type="CDD" id="cd15612">
    <property type="entry name" value="PHD_OBE1_like"/>
    <property type="match status" value="1"/>
</dbReference>
<evidence type="ECO:0000256" key="3">
    <source>
        <dbReference type="ARBA" id="ARBA00022771"/>
    </source>
</evidence>
<keyword evidence="3" id="KW-0863">Zinc-finger</keyword>
<keyword evidence="2 7" id="KW-0479">Metal-binding</keyword>
<feature type="compositionally biased region" description="Polar residues" evidence="9">
    <location>
        <begin position="67"/>
        <end position="97"/>
    </location>
</feature>
<accession>A0A811Q5Y1</accession>
<evidence type="ECO:0000256" key="4">
    <source>
        <dbReference type="ARBA" id="ARBA00022833"/>
    </source>
</evidence>
<feature type="compositionally biased region" description="Gly residues" evidence="9">
    <location>
        <begin position="675"/>
        <end position="687"/>
    </location>
</feature>
<dbReference type="Pfam" id="PF07227">
    <property type="entry name" value="PHD_Oberon"/>
    <property type="match status" value="1"/>
</dbReference>
<dbReference type="InterPro" id="IPR047578">
    <property type="entry name" value="OBE1-like_PHD"/>
</dbReference>
<feature type="compositionally biased region" description="Low complexity" evidence="9">
    <location>
        <begin position="43"/>
        <end position="53"/>
    </location>
</feature>
<dbReference type="GO" id="GO:0010492">
    <property type="term" value="P:maintenance of shoot apical meristem identity"/>
    <property type="evidence" value="ECO:0007669"/>
    <property type="project" value="TreeGrafter"/>
</dbReference>
<feature type="compositionally biased region" description="Gly residues" evidence="9">
    <location>
        <begin position="118"/>
        <end position="128"/>
    </location>
</feature>
<evidence type="ECO:0000313" key="11">
    <source>
        <dbReference type="EMBL" id="CAD6255983.1"/>
    </source>
</evidence>
<evidence type="ECO:0000256" key="6">
    <source>
        <dbReference type="ARBA" id="ARBA00023242"/>
    </source>
</evidence>
<evidence type="ECO:0000313" key="12">
    <source>
        <dbReference type="Proteomes" id="UP000604825"/>
    </source>
</evidence>